<name>A0A5A9GQJ6_AZOLI</name>
<evidence type="ECO:0000313" key="6">
    <source>
        <dbReference type="EMBL" id="KAA0595884.1"/>
    </source>
</evidence>
<dbReference type="InterPro" id="IPR051081">
    <property type="entry name" value="HTH_MetalResp_TranReg"/>
</dbReference>
<dbReference type="CDD" id="cd00090">
    <property type="entry name" value="HTH_ARSR"/>
    <property type="match status" value="1"/>
</dbReference>
<dbReference type="SUPFAM" id="SSF46785">
    <property type="entry name" value="Winged helix' DNA-binding domain"/>
    <property type="match status" value="1"/>
</dbReference>
<organism evidence="6 7">
    <name type="scientific">Azospirillum lipoferum</name>
    <dbReference type="NCBI Taxonomy" id="193"/>
    <lineage>
        <taxon>Bacteria</taxon>
        <taxon>Pseudomonadati</taxon>
        <taxon>Pseudomonadota</taxon>
        <taxon>Alphaproteobacteria</taxon>
        <taxon>Rhodospirillales</taxon>
        <taxon>Azospirillaceae</taxon>
        <taxon>Azospirillum</taxon>
    </lineage>
</organism>
<dbReference type="Proteomes" id="UP000324927">
    <property type="component" value="Unassembled WGS sequence"/>
</dbReference>
<dbReference type="InterPro" id="IPR023393">
    <property type="entry name" value="START-like_dom_sf"/>
</dbReference>
<keyword evidence="7" id="KW-1185">Reference proteome</keyword>
<dbReference type="InterPro" id="IPR001845">
    <property type="entry name" value="HTH_ArsR_DNA-bd_dom"/>
</dbReference>
<evidence type="ECO:0000256" key="3">
    <source>
        <dbReference type="ARBA" id="ARBA00023125"/>
    </source>
</evidence>
<dbReference type="Pfam" id="PF08327">
    <property type="entry name" value="AHSA1"/>
    <property type="match status" value="1"/>
</dbReference>
<evidence type="ECO:0000256" key="1">
    <source>
        <dbReference type="ARBA" id="ARBA00006817"/>
    </source>
</evidence>
<gene>
    <name evidence="6" type="ORF">FZ942_15405</name>
</gene>
<keyword evidence="3" id="KW-0238">DNA-binding</keyword>
<comment type="caution">
    <text evidence="6">The sequence shown here is derived from an EMBL/GenBank/DDBJ whole genome shotgun (WGS) entry which is preliminary data.</text>
</comment>
<dbReference type="InterPro" id="IPR036390">
    <property type="entry name" value="WH_DNA-bd_sf"/>
</dbReference>
<reference evidence="6 7" key="1">
    <citation type="submission" date="2019-08" db="EMBL/GenBank/DDBJ databases">
        <authorList>
            <person name="Grouzdev D."/>
            <person name="Tikhonova E."/>
            <person name="Kravchenko I."/>
        </authorList>
    </citation>
    <scope>NUCLEOTIDE SEQUENCE [LARGE SCALE GENOMIC DNA]</scope>
    <source>
        <strain evidence="6 7">59b</strain>
    </source>
</reference>
<dbReference type="AlphaFoldDB" id="A0A5A9GQJ6"/>
<dbReference type="GO" id="GO:0003700">
    <property type="term" value="F:DNA-binding transcription factor activity"/>
    <property type="evidence" value="ECO:0007669"/>
    <property type="project" value="InterPro"/>
</dbReference>
<dbReference type="SMART" id="SM00418">
    <property type="entry name" value="HTH_ARSR"/>
    <property type="match status" value="1"/>
</dbReference>
<sequence>MDDIFAALAHPARRRLLDLLFERDGRTLGDLERHLPQDMQMTRFGVMKHLRVLEDAHLVTTRKVGREKHHYLNPAPLQLVADRWISRYAAPFLRAMSDLKTHLEERTTPMTPSAPRHVYELYIRATAQAVWDIITDDAKTPLYQHFNMTSRTDWRVGGSIEFLMGDRAVIAGEILALEPPQRLTMSFHARWSPEVAADKPSRVTWEITPVGTDACKLTLVHDGFDGETATSKAVVSGWPETLSRLKTLAETGIPFAMEPAYAPAG</sequence>
<evidence type="ECO:0000259" key="5">
    <source>
        <dbReference type="PROSITE" id="PS50987"/>
    </source>
</evidence>
<dbReference type="InterPro" id="IPR036388">
    <property type="entry name" value="WH-like_DNA-bd_sf"/>
</dbReference>
<dbReference type="PANTHER" id="PTHR33154">
    <property type="entry name" value="TRANSCRIPTIONAL REGULATOR, ARSR FAMILY"/>
    <property type="match status" value="1"/>
</dbReference>
<dbReference type="SUPFAM" id="SSF55961">
    <property type="entry name" value="Bet v1-like"/>
    <property type="match status" value="1"/>
</dbReference>
<evidence type="ECO:0000313" key="7">
    <source>
        <dbReference type="Proteomes" id="UP000324927"/>
    </source>
</evidence>
<dbReference type="InterPro" id="IPR013538">
    <property type="entry name" value="ASHA1/2-like_C"/>
</dbReference>
<dbReference type="PANTHER" id="PTHR33154:SF33">
    <property type="entry name" value="TRANSCRIPTIONAL REPRESSOR SDPR"/>
    <property type="match status" value="1"/>
</dbReference>
<dbReference type="Pfam" id="PF12840">
    <property type="entry name" value="HTH_20"/>
    <property type="match status" value="1"/>
</dbReference>
<evidence type="ECO:0000256" key="4">
    <source>
        <dbReference type="ARBA" id="ARBA00023163"/>
    </source>
</evidence>
<dbReference type="PROSITE" id="PS50987">
    <property type="entry name" value="HTH_ARSR_2"/>
    <property type="match status" value="1"/>
</dbReference>
<comment type="similarity">
    <text evidence="1">Belongs to the AHA1 family.</text>
</comment>
<evidence type="ECO:0000256" key="2">
    <source>
        <dbReference type="ARBA" id="ARBA00023015"/>
    </source>
</evidence>
<feature type="domain" description="HTH arsR-type" evidence="5">
    <location>
        <begin position="1"/>
        <end position="92"/>
    </location>
</feature>
<dbReference type="InterPro" id="IPR011991">
    <property type="entry name" value="ArsR-like_HTH"/>
</dbReference>
<dbReference type="GO" id="GO:0003677">
    <property type="term" value="F:DNA binding"/>
    <property type="evidence" value="ECO:0007669"/>
    <property type="project" value="UniProtKB-KW"/>
</dbReference>
<keyword evidence="2" id="KW-0805">Transcription regulation</keyword>
<accession>A0A5A9GQJ6</accession>
<dbReference type="Gene3D" id="1.10.10.10">
    <property type="entry name" value="Winged helix-like DNA-binding domain superfamily/Winged helix DNA-binding domain"/>
    <property type="match status" value="1"/>
</dbReference>
<dbReference type="Gene3D" id="3.30.530.20">
    <property type="match status" value="1"/>
</dbReference>
<dbReference type="CDD" id="cd08893">
    <property type="entry name" value="SRPBCC_CalC_Aha1-like_GntR-HTH"/>
    <property type="match status" value="1"/>
</dbReference>
<proteinExistence type="inferred from homology"/>
<protein>
    <submittedName>
        <fullName evidence="6">Helix-turn-helix domain-containing protein</fullName>
    </submittedName>
</protein>
<dbReference type="OrthoDB" id="9800600at2"/>
<dbReference type="EMBL" id="VTTN01000005">
    <property type="protein sequence ID" value="KAA0595884.1"/>
    <property type="molecule type" value="Genomic_DNA"/>
</dbReference>
<keyword evidence="4" id="KW-0804">Transcription</keyword>